<dbReference type="PANTHER" id="PTHR26379:SF187">
    <property type="entry name" value="OS07G0655300 PROTEIN"/>
    <property type="match status" value="1"/>
</dbReference>
<reference evidence="3 4" key="1">
    <citation type="journal article" date="2023" name="bioRxiv">
        <title>Genome report: Whole genome sequence and annotation of Penstemon davidsonii.</title>
        <authorList>
            <person name="Ostevik K.L."/>
            <person name="Alabady M."/>
            <person name="Zhang M."/>
            <person name="Rausher M.D."/>
        </authorList>
    </citation>
    <scope>NUCLEOTIDE SEQUENCE [LARGE SCALE GENOMIC DNA]</scope>
    <source>
        <strain evidence="3">DNT005</strain>
        <tissue evidence="3">Whole leaf</tissue>
    </source>
</reference>
<dbReference type="SUPFAM" id="SSF49599">
    <property type="entry name" value="TRAF domain-like"/>
    <property type="match status" value="1"/>
</dbReference>
<name>A0ABR0CMJ6_9LAMI</name>
<keyword evidence="4" id="KW-1185">Reference proteome</keyword>
<comment type="caution">
    <text evidence="3">The sequence shown here is derived from an EMBL/GenBank/DDBJ whole genome shotgun (WGS) entry which is preliminary data.</text>
</comment>
<protein>
    <recommendedName>
        <fullName evidence="2">BTB domain-containing protein</fullName>
    </recommendedName>
</protein>
<gene>
    <name evidence="3" type="ORF">RD792_017175</name>
</gene>
<dbReference type="PANTHER" id="PTHR26379">
    <property type="entry name" value="BTB/POZ AND MATH DOMAIN-CONTAINING PROTEIN 1"/>
    <property type="match status" value="1"/>
</dbReference>
<organism evidence="3 4">
    <name type="scientific">Penstemon davidsonii</name>
    <dbReference type="NCBI Taxonomy" id="160366"/>
    <lineage>
        <taxon>Eukaryota</taxon>
        <taxon>Viridiplantae</taxon>
        <taxon>Streptophyta</taxon>
        <taxon>Embryophyta</taxon>
        <taxon>Tracheophyta</taxon>
        <taxon>Spermatophyta</taxon>
        <taxon>Magnoliopsida</taxon>
        <taxon>eudicotyledons</taxon>
        <taxon>Gunneridae</taxon>
        <taxon>Pentapetalae</taxon>
        <taxon>asterids</taxon>
        <taxon>lamiids</taxon>
        <taxon>Lamiales</taxon>
        <taxon>Plantaginaceae</taxon>
        <taxon>Cheloneae</taxon>
        <taxon>Penstemon</taxon>
    </lineage>
</organism>
<evidence type="ECO:0000256" key="1">
    <source>
        <dbReference type="ARBA" id="ARBA00004906"/>
    </source>
</evidence>
<dbReference type="Gene3D" id="3.30.710.10">
    <property type="entry name" value="Potassium Channel Kv1.1, Chain A"/>
    <property type="match status" value="1"/>
</dbReference>
<dbReference type="InterPro" id="IPR045005">
    <property type="entry name" value="BPM1-6"/>
</dbReference>
<dbReference type="CDD" id="cd00121">
    <property type="entry name" value="MATH"/>
    <property type="match status" value="1"/>
</dbReference>
<proteinExistence type="predicted"/>
<dbReference type="InterPro" id="IPR002083">
    <property type="entry name" value="MATH/TRAF_dom"/>
</dbReference>
<dbReference type="Proteomes" id="UP001291926">
    <property type="component" value="Unassembled WGS sequence"/>
</dbReference>
<sequence length="118" mass="13455">MGVGKSISSDTFFVGGHLWGYEDFSKRTELESSQFIKHDCLAIQCTVSVVKTSIPLPLSDLRQIYGQLLESKEESDEENTQRIRIEEMQAPVFKDLLHFIYCDVIPDVDKELDGLEAR</sequence>
<evidence type="ECO:0000313" key="4">
    <source>
        <dbReference type="Proteomes" id="UP001291926"/>
    </source>
</evidence>
<comment type="pathway">
    <text evidence="1">Protein modification; protein ubiquitination.</text>
</comment>
<dbReference type="InterPro" id="IPR000210">
    <property type="entry name" value="BTB/POZ_dom"/>
</dbReference>
<evidence type="ECO:0000313" key="3">
    <source>
        <dbReference type="EMBL" id="KAK4477910.1"/>
    </source>
</evidence>
<feature type="domain" description="BTB" evidence="2">
    <location>
        <begin position="68"/>
        <end position="113"/>
    </location>
</feature>
<accession>A0ABR0CMJ6</accession>
<evidence type="ECO:0000259" key="2">
    <source>
        <dbReference type="Pfam" id="PF00651"/>
    </source>
</evidence>
<dbReference type="InterPro" id="IPR008974">
    <property type="entry name" value="TRAF-like"/>
</dbReference>
<dbReference type="InterPro" id="IPR011333">
    <property type="entry name" value="SKP1/BTB/POZ_sf"/>
</dbReference>
<dbReference type="EMBL" id="JAYDYQ010002688">
    <property type="protein sequence ID" value="KAK4477910.1"/>
    <property type="molecule type" value="Genomic_DNA"/>
</dbReference>
<dbReference type="Gene3D" id="2.60.210.10">
    <property type="entry name" value="Apoptosis, Tumor Necrosis Factor Receptor Associated Protein 2, Chain A"/>
    <property type="match status" value="1"/>
</dbReference>
<dbReference type="Pfam" id="PF00651">
    <property type="entry name" value="BTB"/>
    <property type="match status" value="1"/>
</dbReference>